<dbReference type="SUPFAM" id="SSF81383">
    <property type="entry name" value="F-box domain"/>
    <property type="match status" value="1"/>
</dbReference>
<feature type="domain" description="F-box" evidence="1">
    <location>
        <begin position="272"/>
        <end position="313"/>
    </location>
</feature>
<dbReference type="SMART" id="SM00256">
    <property type="entry name" value="FBOX"/>
    <property type="match status" value="2"/>
</dbReference>
<feature type="domain" description="F-box" evidence="1">
    <location>
        <begin position="13"/>
        <end position="52"/>
    </location>
</feature>
<dbReference type="InterPro" id="IPR036047">
    <property type="entry name" value="F-box-like_dom_sf"/>
</dbReference>
<dbReference type="CDD" id="cd09917">
    <property type="entry name" value="F-box_SF"/>
    <property type="match status" value="1"/>
</dbReference>
<evidence type="ECO:0000259" key="1">
    <source>
        <dbReference type="SMART" id="SM00256"/>
    </source>
</evidence>
<protein>
    <recommendedName>
        <fullName evidence="1">F-box domain-containing protein</fullName>
    </recommendedName>
</protein>
<comment type="caution">
    <text evidence="2">The sequence shown here is derived from an EMBL/GenBank/DDBJ whole genome shotgun (WGS) entry which is preliminary data.</text>
</comment>
<evidence type="ECO:0000313" key="2">
    <source>
        <dbReference type="EMBL" id="KAH7515448.1"/>
    </source>
</evidence>
<organism evidence="2 3">
    <name type="scientific">Ziziphus jujuba var. spinosa</name>
    <dbReference type="NCBI Taxonomy" id="714518"/>
    <lineage>
        <taxon>Eukaryota</taxon>
        <taxon>Viridiplantae</taxon>
        <taxon>Streptophyta</taxon>
        <taxon>Embryophyta</taxon>
        <taxon>Tracheophyta</taxon>
        <taxon>Spermatophyta</taxon>
        <taxon>Magnoliopsida</taxon>
        <taxon>eudicotyledons</taxon>
        <taxon>Gunneridae</taxon>
        <taxon>Pentapetalae</taxon>
        <taxon>rosids</taxon>
        <taxon>fabids</taxon>
        <taxon>Rosales</taxon>
        <taxon>Rhamnaceae</taxon>
        <taxon>Paliureae</taxon>
        <taxon>Ziziphus</taxon>
    </lineage>
</organism>
<dbReference type="InterPro" id="IPR001810">
    <property type="entry name" value="F-box_dom"/>
</dbReference>
<reference evidence="2" key="1">
    <citation type="journal article" date="2021" name="Front. Plant Sci.">
        <title>Chromosome-Scale Genome Assembly for Chinese Sour Jujube and Insights Into Its Genome Evolution and Domestication Signature.</title>
        <authorList>
            <person name="Shen L.-Y."/>
            <person name="Luo H."/>
            <person name="Wang X.-L."/>
            <person name="Wang X.-M."/>
            <person name="Qiu X.-J."/>
            <person name="Liu H."/>
            <person name="Zhou S.-S."/>
            <person name="Jia K.-H."/>
            <person name="Nie S."/>
            <person name="Bao Y.-T."/>
            <person name="Zhang R.-G."/>
            <person name="Yun Q.-Z."/>
            <person name="Chai Y.-H."/>
            <person name="Lu J.-Y."/>
            <person name="Li Y."/>
            <person name="Zhao S.-W."/>
            <person name="Mao J.-F."/>
            <person name="Jia S.-G."/>
            <person name="Mao Y.-M."/>
        </authorList>
    </citation>
    <scope>NUCLEOTIDE SEQUENCE</scope>
    <source>
        <strain evidence="2">AT0</strain>
        <tissue evidence="2">Leaf</tissue>
    </source>
</reference>
<proteinExistence type="predicted"/>
<dbReference type="Pfam" id="PF03478">
    <property type="entry name" value="Beta-prop_KIB1-4"/>
    <property type="match status" value="2"/>
</dbReference>
<gene>
    <name evidence="2" type="ORF">FEM48_Zijuj10G0027300</name>
</gene>
<dbReference type="InterPro" id="IPR005174">
    <property type="entry name" value="KIB1-4_b-propeller"/>
</dbReference>
<accession>A0A978UKU6</accession>
<name>A0A978UKU6_ZIZJJ</name>
<dbReference type="PANTHER" id="PTHR47123:SF15">
    <property type="entry name" value="F-BOX PROTEIN SKIP23"/>
    <property type="match status" value="1"/>
</dbReference>
<dbReference type="AlphaFoldDB" id="A0A978UKU6"/>
<sequence length="668" mass="76540">MSNKMESWSWSNLPEELLEIIGKFLITKIDVSRFRALCKSWQSSIPPFKNPMPIPRTLKFKSFYLNEPDSDVIVTETILFHVAPSNSSSSSWGWLLKLQETKHGGFLVLNSSDFRVSELSKSYTLRNNKRRVFSSSSVDCSSMVQVRDFHALFHMKHDSYWVFKSGYECADFISYAGKFCMVHKDGRALTFDSCLKEKIEIASPLSIQRSENDHKLINGHGHDHLSHGKHLVVDLEGELLLVDVCLSANDVSLDVKIKSMGQIMKSRSDNDLPAELLEIIGKFLNTKTDVSRFRAVCKSWRSSIPPIENPVPLSLSFRSKLGVNLNLPVTETILYHVAPNKTDPNDDNDDNNSSSWGWLLNLQETGQHGGIIVPVDPNSDSYYNICSTFPKVLNPLDFRTSELFKSYKIDNYKFRVFFPSTSSLDCPNSVVLVYDFQVEFYMKHVDDRHWDFTKTFECVDIVSYGGKFCLVENDGRALTFDYWLKERKQIASSISSIQLCDVHGDDHHDHSDHEKHLVVDLDGELLLVDICVCRDNIKLSKKHKKLKLNFVKVFKLKPKKNKWIEVKSLEGRILFVGFRFSSFSVFARDFPGCKGDCACVHYNIHDKAAVFDLITGCFLPSEDSDCFTNIFLPPWSRSNRSKPRRDFDGQQLLITDFFQRKEDLLLST</sequence>
<dbReference type="EMBL" id="JAEACU010000010">
    <property type="protein sequence ID" value="KAH7515448.1"/>
    <property type="molecule type" value="Genomic_DNA"/>
</dbReference>
<evidence type="ECO:0000313" key="3">
    <source>
        <dbReference type="Proteomes" id="UP000813462"/>
    </source>
</evidence>
<dbReference type="InterPro" id="IPR051304">
    <property type="entry name" value="SCF_F-box_domain"/>
</dbReference>
<dbReference type="PANTHER" id="PTHR47123">
    <property type="entry name" value="F-BOX PROTEIN SKIP23"/>
    <property type="match status" value="1"/>
</dbReference>
<dbReference type="Proteomes" id="UP000813462">
    <property type="component" value="Unassembled WGS sequence"/>
</dbReference>
<dbReference type="Pfam" id="PF00646">
    <property type="entry name" value="F-box"/>
    <property type="match status" value="1"/>
</dbReference>